<protein>
    <submittedName>
        <fullName evidence="2">Uncharacterized protein</fullName>
    </submittedName>
</protein>
<proteinExistence type="predicted"/>
<feature type="region of interest" description="Disordered" evidence="1">
    <location>
        <begin position="1"/>
        <end position="53"/>
    </location>
</feature>
<dbReference type="AlphaFoldDB" id="A0AAD7MDC2"/>
<keyword evidence="3" id="KW-1185">Reference proteome</keyword>
<comment type="caution">
    <text evidence="2">The sequence shown here is derived from an EMBL/GenBank/DDBJ whole genome shotgun (WGS) entry which is preliminary data.</text>
</comment>
<dbReference type="EMBL" id="JARKIE010000001">
    <property type="protein sequence ID" value="KAJ7710930.1"/>
    <property type="molecule type" value="Genomic_DNA"/>
</dbReference>
<accession>A0AAD7MDC2</accession>
<feature type="compositionally biased region" description="Basic and acidic residues" evidence="1">
    <location>
        <begin position="22"/>
        <end position="32"/>
    </location>
</feature>
<feature type="compositionally biased region" description="Basic residues" evidence="1">
    <location>
        <begin position="1"/>
        <end position="11"/>
    </location>
</feature>
<gene>
    <name evidence="2" type="ORF">B0H17DRAFT_1124008</name>
</gene>
<sequence>MGANFKSKKRKDFGAYGGNEQLGKRARSDARGDNSISDVTAPPPSALAAVSSTQADSTTSNSYYCPCSHIPELPAAPSSSMPKPAPCPNHEKPFDVETFDLADNTALERLNNNQLRSLCIKYEVDTARSKENNIKNLQDYYGLSQRCRVAVQPASSMPYYYYYPATYYSPLYYTQLGTR</sequence>
<name>A0AAD7MDC2_MYCRO</name>
<organism evidence="2 3">
    <name type="scientific">Mycena rosella</name>
    <name type="common">Pink bonnet</name>
    <name type="synonym">Agaricus rosellus</name>
    <dbReference type="NCBI Taxonomy" id="1033263"/>
    <lineage>
        <taxon>Eukaryota</taxon>
        <taxon>Fungi</taxon>
        <taxon>Dikarya</taxon>
        <taxon>Basidiomycota</taxon>
        <taxon>Agaricomycotina</taxon>
        <taxon>Agaricomycetes</taxon>
        <taxon>Agaricomycetidae</taxon>
        <taxon>Agaricales</taxon>
        <taxon>Marasmiineae</taxon>
        <taxon>Mycenaceae</taxon>
        <taxon>Mycena</taxon>
    </lineage>
</organism>
<dbReference type="Proteomes" id="UP001221757">
    <property type="component" value="Unassembled WGS sequence"/>
</dbReference>
<reference evidence="2" key="1">
    <citation type="submission" date="2023-03" db="EMBL/GenBank/DDBJ databases">
        <title>Massive genome expansion in bonnet fungi (Mycena s.s.) driven by repeated elements and novel gene families across ecological guilds.</title>
        <authorList>
            <consortium name="Lawrence Berkeley National Laboratory"/>
            <person name="Harder C.B."/>
            <person name="Miyauchi S."/>
            <person name="Viragh M."/>
            <person name="Kuo A."/>
            <person name="Thoen E."/>
            <person name="Andreopoulos B."/>
            <person name="Lu D."/>
            <person name="Skrede I."/>
            <person name="Drula E."/>
            <person name="Henrissat B."/>
            <person name="Morin E."/>
            <person name="Kohler A."/>
            <person name="Barry K."/>
            <person name="LaButti K."/>
            <person name="Morin E."/>
            <person name="Salamov A."/>
            <person name="Lipzen A."/>
            <person name="Mereny Z."/>
            <person name="Hegedus B."/>
            <person name="Baldrian P."/>
            <person name="Stursova M."/>
            <person name="Weitz H."/>
            <person name="Taylor A."/>
            <person name="Grigoriev I.V."/>
            <person name="Nagy L.G."/>
            <person name="Martin F."/>
            <person name="Kauserud H."/>
        </authorList>
    </citation>
    <scope>NUCLEOTIDE SEQUENCE</scope>
    <source>
        <strain evidence="2">CBHHK067</strain>
    </source>
</reference>
<evidence type="ECO:0000313" key="3">
    <source>
        <dbReference type="Proteomes" id="UP001221757"/>
    </source>
</evidence>
<evidence type="ECO:0000313" key="2">
    <source>
        <dbReference type="EMBL" id="KAJ7710930.1"/>
    </source>
</evidence>
<evidence type="ECO:0000256" key="1">
    <source>
        <dbReference type="SAM" id="MobiDB-lite"/>
    </source>
</evidence>